<comment type="caution">
    <text evidence="2">The sequence shown here is derived from an EMBL/GenBank/DDBJ whole genome shotgun (WGS) entry which is preliminary data.</text>
</comment>
<name>A0A8X6VGI6_TRICX</name>
<evidence type="ECO:0000256" key="1">
    <source>
        <dbReference type="SAM" id="MobiDB-lite"/>
    </source>
</evidence>
<gene>
    <name evidence="2" type="ORF">TNCV_3523751</name>
</gene>
<organism evidence="2 3">
    <name type="scientific">Trichonephila clavipes</name>
    <name type="common">Golden silk orbweaver</name>
    <name type="synonym">Nephila clavipes</name>
    <dbReference type="NCBI Taxonomy" id="2585209"/>
    <lineage>
        <taxon>Eukaryota</taxon>
        <taxon>Metazoa</taxon>
        <taxon>Ecdysozoa</taxon>
        <taxon>Arthropoda</taxon>
        <taxon>Chelicerata</taxon>
        <taxon>Arachnida</taxon>
        <taxon>Araneae</taxon>
        <taxon>Araneomorphae</taxon>
        <taxon>Entelegynae</taxon>
        <taxon>Araneoidea</taxon>
        <taxon>Nephilidae</taxon>
        <taxon>Trichonephila</taxon>
    </lineage>
</organism>
<sequence length="227" mass="26168">MECVCTRSRSEDFWCKQRRFSQTAPSILKGFYQILMDERRQMSLGLTRLKRYMKRRVKTSKIGTRFAGQTGRKKKRRREREKESPKRRGLVVLGSGEENPRDLFRDADQESKTRMRNNALRTGPRQAVDTEVQLRCDRCSVGRRCGFGGKNQWCGGYDFSGYVAIGSITPRYLVLLDQGTCVLCKYNFGGSFLMWCEKKTASVFATLRAIFQVENQSSSLAMCLCKK</sequence>
<protein>
    <submittedName>
        <fullName evidence="2">Uncharacterized protein</fullName>
    </submittedName>
</protein>
<reference evidence="2" key="1">
    <citation type="submission" date="2020-08" db="EMBL/GenBank/DDBJ databases">
        <title>Multicomponent nature underlies the extraordinary mechanical properties of spider dragline silk.</title>
        <authorList>
            <person name="Kono N."/>
            <person name="Nakamura H."/>
            <person name="Mori M."/>
            <person name="Yoshida Y."/>
            <person name="Ohtoshi R."/>
            <person name="Malay A.D."/>
            <person name="Moran D.A.P."/>
            <person name="Tomita M."/>
            <person name="Numata K."/>
            <person name="Arakawa K."/>
        </authorList>
    </citation>
    <scope>NUCLEOTIDE SEQUENCE</scope>
</reference>
<evidence type="ECO:0000313" key="2">
    <source>
        <dbReference type="EMBL" id="GFY06519.1"/>
    </source>
</evidence>
<proteinExistence type="predicted"/>
<dbReference type="EMBL" id="BMAU01021261">
    <property type="protein sequence ID" value="GFY06519.1"/>
    <property type="molecule type" value="Genomic_DNA"/>
</dbReference>
<feature type="region of interest" description="Disordered" evidence="1">
    <location>
        <begin position="61"/>
        <end position="90"/>
    </location>
</feature>
<evidence type="ECO:0000313" key="3">
    <source>
        <dbReference type="Proteomes" id="UP000887159"/>
    </source>
</evidence>
<dbReference type="AlphaFoldDB" id="A0A8X6VGI6"/>
<keyword evidence="3" id="KW-1185">Reference proteome</keyword>
<accession>A0A8X6VGI6</accession>
<dbReference type="Proteomes" id="UP000887159">
    <property type="component" value="Unassembled WGS sequence"/>
</dbReference>